<protein>
    <submittedName>
        <fullName evidence="1">DUF354 domain-containing protein</fullName>
    </submittedName>
</protein>
<evidence type="ECO:0000313" key="1">
    <source>
        <dbReference type="EMBL" id="MBO8460073.1"/>
    </source>
</evidence>
<proteinExistence type="predicted"/>
<dbReference type="Proteomes" id="UP000823641">
    <property type="component" value="Unassembled WGS sequence"/>
</dbReference>
<dbReference type="Pfam" id="PF04007">
    <property type="entry name" value="DUF354"/>
    <property type="match status" value="1"/>
</dbReference>
<dbReference type="AlphaFoldDB" id="A0A9D9HUG7"/>
<comment type="caution">
    <text evidence="1">The sequence shown here is derived from an EMBL/GenBank/DDBJ whole genome shotgun (WGS) entry which is preliminary data.</text>
</comment>
<sequence>MNILIDIGHPAHVHMFKHAAHELMQHGHKVLFTTRDKEFEIRLLKEERLSYISLGKKRKSLCGKIYNLIGFDYKVWKIARQWNADIFLSHGSITASHVAFIMGKPHIAFEDTFNFEQVRLYKPFTKVILTSDYRNPLTKETKNISYAGYNALLYLHPKRFKPDKSVLQELGVSEDDKYVIIRFVAWNASHDMGHKGIAYENKIKAIQSFLPYAKVFISSEKELPQELEQYRIRIAPERMHDAMAFASLVFGESSTMVEEAAMLGVPSMYFNGTGILYTNQLDNKYGLCFDYLQTYENQLEAISKAVEILSVDKQAIVEEYALRRKKMLSEKIDVTAFLVWFVENYPKSVQIMKENPDYQYNFK</sequence>
<dbReference type="PIRSF" id="PIRSF005357">
    <property type="entry name" value="UCP005357"/>
    <property type="match status" value="1"/>
</dbReference>
<dbReference type="PANTHER" id="PTHR39662">
    <property type="entry name" value="DUF354 DOMAIN-CONTAINING PROTEIN-RELATED"/>
    <property type="match status" value="1"/>
</dbReference>
<reference evidence="1" key="1">
    <citation type="submission" date="2020-10" db="EMBL/GenBank/DDBJ databases">
        <authorList>
            <person name="Gilroy R."/>
        </authorList>
    </citation>
    <scope>NUCLEOTIDE SEQUENCE</scope>
    <source>
        <strain evidence="1">G3-3990</strain>
    </source>
</reference>
<dbReference type="Gene3D" id="3.40.50.2000">
    <property type="entry name" value="Glycogen Phosphorylase B"/>
    <property type="match status" value="1"/>
</dbReference>
<organism evidence="1 2">
    <name type="scientific">Candidatus Gallipaludibacter merdavium</name>
    <dbReference type="NCBI Taxonomy" id="2840839"/>
    <lineage>
        <taxon>Bacteria</taxon>
        <taxon>Pseudomonadati</taxon>
        <taxon>Bacteroidota</taxon>
        <taxon>Bacteroidia</taxon>
        <taxon>Bacteroidales</taxon>
        <taxon>Candidatus Gallipaludibacter</taxon>
    </lineage>
</organism>
<dbReference type="PANTHER" id="PTHR39662:SF1">
    <property type="entry name" value="DUF354 DOMAIN-CONTAINING PROTEIN"/>
    <property type="match status" value="1"/>
</dbReference>
<accession>A0A9D9HUG7</accession>
<dbReference type="InterPro" id="IPR007152">
    <property type="entry name" value="DUF354"/>
</dbReference>
<dbReference type="SUPFAM" id="SSF53756">
    <property type="entry name" value="UDP-Glycosyltransferase/glycogen phosphorylase"/>
    <property type="match status" value="1"/>
</dbReference>
<evidence type="ECO:0000313" key="2">
    <source>
        <dbReference type="Proteomes" id="UP000823641"/>
    </source>
</evidence>
<gene>
    <name evidence="1" type="ORF">IAA73_07065</name>
</gene>
<dbReference type="EMBL" id="JADIMG010000068">
    <property type="protein sequence ID" value="MBO8460073.1"/>
    <property type="molecule type" value="Genomic_DNA"/>
</dbReference>
<name>A0A9D9HUG7_9BACT</name>
<reference evidence="1" key="2">
    <citation type="journal article" date="2021" name="PeerJ">
        <title>Extensive microbial diversity within the chicken gut microbiome revealed by metagenomics and culture.</title>
        <authorList>
            <person name="Gilroy R."/>
            <person name="Ravi A."/>
            <person name="Getino M."/>
            <person name="Pursley I."/>
            <person name="Horton D.L."/>
            <person name="Alikhan N.F."/>
            <person name="Baker D."/>
            <person name="Gharbi K."/>
            <person name="Hall N."/>
            <person name="Watson M."/>
            <person name="Adriaenssens E.M."/>
            <person name="Foster-Nyarko E."/>
            <person name="Jarju S."/>
            <person name="Secka A."/>
            <person name="Antonio M."/>
            <person name="Oren A."/>
            <person name="Chaudhuri R.R."/>
            <person name="La Ragione R."/>
            <person name="Hildebrand F."/>
            <person name="Pallen M.J."/>
        </authorList>
    </citation>
    <scope>NUCLEOTIDE SEQUENCE</scope>
    <source>
        <strain evidence="1">G3-3990</strain>
    </source>
</reference>